<evidence type="ECO:0000313" key="9">
    <source>
        <dbReference type="Proteomes" id="UP000177190"/>
    </source>
</evidence>
<organism evidence="8 9">
    <name type="scientific">Candidatus Staskawiczbacteria bacterium RIFCSPHIGHO2_01_FULL_36_16</name>
    <dbReference type="NCBI Taxonomy" id="1802200"/>
    <lineage>
        <taxon>Bacteria</taxon>
        <taxon>Candidatus Staskawicziibacteriota</taxon>
    </lineage>
</organism>
<evidence type="ECO:0000256" key="4">
    <source>
        <dbReference type="ARBA" id="ARBA00023015"/>
    </source>
</evidence>
<feature type="binding site" evidence="7">
    <location>
        <position position="127"/>
    </location>
    <ligand>
        <name>Zn(2+)</name>
        <dbReference type="ChEBI" id="CHEBI:29105"/>
    </ligand>
</feature>
<dbReference type="EMBL" id="MHOM01000034">
    <property type="protein sequence ID" value="OGZ63477.1"/>
    <property type="molecule type" value="Genomic_DNA"/>
</dbReference>
<dbReference type="PANTHER" id="PTHR33202">
    <property type="entry name" value="ZINC UPTAKE REGULATION PROTEIN"/>
    <property type="match status" value="1"/>
</dbReference>
<dbReference type="InterPro" id="IPR036388">
    <property type="entry name" value="WH-like_DNA-bd_sf"/>
</dbReference>
<evidence type="ECO:0000256" key="3">
    <source>
        <dbReference type="ARBA" id="ARBA00022833"/>
    </source>
</evidence>
<dbReference type="PANTHER" id="PTHR33202:SF7">
    <property type="entry name" value="FERRIC UPTAKE REGULATION PROTEIN"/>
    <property type="match status" value="1"/>
</dbReference>
<name>A0A1G2HLW8_9BACT</name>
<keyword evidence="4" id="KW-0805">Transcription regulation</keyword>
<feature type="binding site" evidence="7">
    <location>
        <position position="90"/>
    </location>
    <ligand>
        <name>Zn(2+)</name>
        <dbReference type="ChEBI" id="CHEBI:29105"/>
    </ligand>
</feature>
<keyword evidence="2" id="KW-0678">Repressor</keyword>
<evidence type="ECO:0008006" key="10">
    <source>
        <dbReference type="Google" id="ProtNLM"/>
    </source>
</evidence>
<proteinExistence type="inferred from homology"/>
<dbReference type="GO" id="GO:1900376">
    <property type="term" value="P:regulation of secondary metabolite biosynthetic process"/>
    <property type="evidence" value="ECO:0007669"/>
    <property type="project" value="TreeGrafter"/>
</dbReference>
<comment type="similarity">
    <text evidence="1">Belongs to the Fur family.</text>
</comment>
<dbReference type="GO" id="GO:0003700">
    <property type="term" value="F:DNA-binding transcription factor activity"/>
    <property type="evidence" value="ECO:0007669"/>
    <property type="project" value="InterPro"/>
</dbReference>
<protein>
    <recommendedName>
        <fullName evidence="10">Transcriptional repressor</fullName>
    </recommendedName>
</protein>
<keyword evidence="7" id="KW-0479">Metal-binding</keyword>
<evidence type="ECO:0000256" key="5">
    <source>
        <dbReference type="ARBA" id="ARBA00023125"/>
    </source>
</evidence>
<dbReference type="AlphaFoldDB" id="A0A1G2HLW8"/>
<dbReference type="SUPFAM" id="SSF46785">
    <property type="entry name" value="Winged helix' DNA-binding domain"/>
    <property type="match status" value="1"/>
</dbReference>
<reference evidence="8 9" key="1">
    <citation type="journal article" date="2016" name="Nat. Commun.">
        <title>Thousands of microbial genomes shed light on interconnected biogeochemical processes in an aquifer system.</title>
        <authorList>
            <person name="Anantharaman K."/>
            <person name="Brown C.T."/>
            <person name="Hug L.A."/>
            <person name="Sharon I."/>
            <person name="Castelle C.J."/>
            <person name="Probst A.J."/>
            <person name="Thomas B.C."/>
            <person name="Singh A."/>
            <person name="Wilkins M.J."/>
            <person name="Karaoz U."/>
            <person name="Brodie E.L."/>
            <person name="Williams K.H."/>
            <person name="Hubbard S.S."/>
            <person name="Banfield J.F."/>
        </authorList>
    </citation>
    <scope>NUCLEOTIDE SEQUENCE [LARGE SCALE GENOMIC DNA]</scope>
</reference>
<dbReference type="InterPro" id="IPR036390">
    <property type="entry name" value="WH_DNA-bd_sf"/>
</dbReference>
<evidence type="ECO:0000313" key="8">
    <source>
        <dbReference type="EMBL" id="OGZ63477.1"/>
    </source>
</evidence>
<dbReference type="STRING" id="1802200.A2812_02715"/>
<dbReference type="Gene3D" id="1.10.10.10">
    <property type="entry name" value="Winged helix-like DNA-binding domain superfamily/Winged helix DNA-binding domain"/>
    <property type="match status" value="1"/>
</dbReference>
<sequence>MEKENFSATERMTSQKEIILDYLKNTKSHPSAQEVFEKVKKVLPRISQGTVYRIVNNLKKKGEIQEISTKDITFFDADLSDHSHFICQGCGTVFDIFDECSKCDVIKNKKLKVGKINNFRIYFYGICKKCKK</sequence>
<dbReference type="InterPro" id="IPR002481">
    <property type="entry name" value="FUR"/>
</dbReference>
<comment type="caution">
    <text evidence="8">The sequence shown here is derived from an EMBL/GenBank/DDBJ whole genome shotgun (WGS) entry which is preliminary data.</text>
</comment>
<evidence type="ECO:0000256" key="1">
    <source>
        <dbReference type="ARBA" id="ARBA00007957"/>
    </source>
</evidence>
<gene>
    <name evidence="8" type="ORF">A2812_02715</name>
</gene>
<keyword evidence="5" id="KW-0238">DNA-binding</keyword>
<dbReference type="GO" id="GO:0045892">
    <property type="term" value="P:negative regulation of DNA-templated transcription"/>
    <property type="evidence" value="ECO:0007669"/>
    <property type="project" value="TreeGrafter"/>
</dbReference>
<accession>A0A1G2HLW8</accession>
<comment type="cofactor">
    <cofactor evidence="7">
        <name>Zn(2+)</name>
        <dbReference type="ChEBI" id="CHEBI:29105"/>
    </cofactor>
    <text evidence="7">Binds 1 zinc ion per subunit.</text>
</comment>
<dbReference type="Pfam" id="PF01475">
    <property type="entry name" value="FUR"/>
    <property type="match status" value="1"/>
</dbReference>
<keyword evidence="3 7" id="KW-0862">Zinc</keyword>
<dbReference type="GO" id="GO:0000976">
    <property type="term" value="F:transcription cis-regulatory region binding"/>
    <property type="evidence" value="ECO:0007669"/>
    <property type="project" value="TreeGrafter"/>
</dbReference>
<keyword evidence="6" id="KW-0804">Transcription</keyword>
<feature type="binding site" evidence="7">
    <location>
        <position position="130"/>
    </location>
    <ligand>
        <name>Zn(2+)</name>
        <dbReference type="ChEBI" id="CHEBI:29105"/>
    </ligand>
</feature>
<dbReference type="InterPro" id="IPR043135">
    <property type="entry name" value="Fur_C"/>
</dbReference>
<dbReference type="Gene3D" id="3.30.1490.190">
    <property type="match status" value="1"/>
</dbReference>
<evidence type="ECO:0000256" key="2">
    <source>
        <dbReference type="ARBA" id="ARBA00022491"/>
    </source>
</evidence>
<evidence type="ECO:0000256" key="6">
    <source>
        <dbReference type="ARBA" id="ARBA00023163"/>
    </source>
</evidence>
<dbReference type="GO" id="GO:0008270">
    <property type="term" value="F:zinc ion binding"/>
    <property type="evidence" value="ECO:0007669"/>
    <property type="project" value="TreeGrafter"/>
</dbReference>
<dbReference type="Proteomes" id="UP000177190">
    <property type="component" value="Unassembled WGS sequence"/>
</dbReference>
<dbReference type="CDD" id="cd07153">
    <property type="entry name" value="Fur_like"/>
    <property type="match status" value="1"/>
</dbReference>
<evidence type="ECO:0000256" key="7">
    <source>
        <dbReference type="PIRSR" id="PIRSR602481-1"/>
    </source>
</evidence>
<feature type="binding site" evidence="7">
    <location>
        <position position="87"/>
    </location>
    <ligand>
        <name>Zn(2+)</name>
        <dbReference type="ChEBI" id="CHEBI:29105"/>
    </ligand>
</feature>